<dbReference type="AlphaFoldDB" id="U4L3N8"/>
<organism evidence="2 3">
    <name type="scientific">Pyronema omphalodes (strain CBS 100304)</name>
    <name type="common">Pyronema confluens</name>
    <dbReference type="NCBI Taxonomy" id="1076935"/>
    <lineage>
        <taxon>Eukaryota</taxon>
        <taxon>Fungi</taxon>
        <taxon>Dikarya</taxon>
        <taxon>Ascomycota</taxon>
        <taxon>Pezizomycotina</taxon>
        <taxon>Pezizomycetes</taxon>
        <taxon>Pezizales</taxon>
        <taxon>Pyronemataceae</taxon>
        <taxon>Pyronema</taxon>
    </lineage>
</organism>
<dbReference type="Proteomes" id="UP000018144">
    <property type="component" value="Unassembled WGS sequence"/>
</dbReference>
<evidence type="ECO:0000313" key="2">
    <source>
        <dbReference type="EMBL" id="CCX10656.1"/>
    </source>
</evidence>
<evidence type="ECO:0000256" key="1">
    <source>
        <dbReference type="SAM" id="Phobius"/>
    </source>
</evidence>
<proteinExistence type="predicted"/>
<accession>U4L3N8</accession>
<feature type="transmembrane region" description="Helical" evidence="1">
    <location>
        <begin position="167"/>
        <end position="189"/>
    </location>
</feature>
<keyword evidence="1" id="KW-1133">Transmembrane helix</keyword>
<dbReference type="EMBL" id="HF935554">
    <property type="protein sequence ID" value="CCX10656.1"/>
    <property type="molecule type" value="Genomic_DNA"/>
</dbReference>
<keyword evidence="1" id="KW-0812">Transmembrane</keyword>
<protein>
    <submittedName>
        <fullName evidence="2">Uncharacterized protein</fullName>
    </submittedName>
</protein>
<keyword evidence="3" id="KW-1185">Reference proteome</keyword>
<keyword evidence="1" id="KW-0472">Membrane</keyword>
<gene>
    <name evidence="2" type="ORF">PCON_10250</name>
</gene>
<evidence type="ECO:0000313" key="3">
    <source>
        <dbReference type="Proteomes" id="UP000018144"/>
    </source>
</evidence>
<name>U4L3N8_PYROM</name>
<sequence>MVHPELNQCLSCIANIQEAANSAHPEANSVHSASIVARHVKGYHDHKCSSMIHLCRACDDPDNYGAAFKNCREKLFSMRSKARKQTITATPVTIMQSDATVTVTAYTSIIPSDIYFTTLEPTPLSSVTANMAANQTFNTNSGYQTDYSSDGYNQAAKTQMTRAQVTGLAAVLVATVFMGLSALITFLVIRYRRQNPRVSGKKLELPESTAELPGSSEILEAPIDRPVIQIVYEAPDTAKCITRTNTDFSEDPWLGPPLSQSI</sequence>
<reference evidence="2 3" key="1">
    <citation type="journal article" date="2013" name="PLoS Genet.">
        <title>The genome and development-dependent transcriptomes of Pyronema confluens: a window into fungal evolution.</title>
        <authorList>
            <person name="Traeger S."/>
            <person name="Altegoer F."/>
            <person name="Freitag M."/>
            <person name="Gabaldon T."/>
            <person name="Kempken F."/>
            <person name="Kumar A."/>
            <person name="Marcet-Houben M."/>
            <person name="Poggeler S."/>
            <person name="Stajich J.E."/>
            <person name="Nowrousian M."/>
        </authorList>
    </citation>
    <scope>NUCLEOTIDE SEQUENCE [LARGE SCALE GENOMIC DNA]</scope>
    <source>
        <strain evidence="3">CBS 100304</strain>
        <tissue evidence="2">Vegetative mycelium</tissue>
    </source>
</reference>